<dbReference type="Proteomes" id="UP001156389">
    <property type="component" value="Unassembled WGS sequence"/>
</dbReference>
<keyword evidence="3" id="KW-1185">Reference proteome</keyword>
<accession>A0ABT2JY09</accession>
<evidence type="ECO:0000313" key="3">
    <source>
        <dbReference type="Proteomes" id="UP001156389"/>
    </source>
</evidence>
<name>A0ABT2JY09_9ACTN</name>
<sequence>MEPSEDAHHQVSGEHTMHEGQYQAQLLRIDDLRRAAAEERQARRAVTGRRRRQLDDEAEGRVRRHTARWTKAA</sequence>
<feature type="compositionally biased region" description="Basic and acidic residues" evidence="1">
    <location>
        <begin position="1"/>
        <end position="18"/>
    </location>
</feature>
<dbReference type="RefSeq" id="WP_260219916.1">
    <property type="nucleotide sequence ID" value="NZ_JAJAGO010000010.1"/>
</dbReference>
<feature type="region of interest" description="Disordered" evidence="1">
    <location>
        <begin position="1"/>
        <end position="23"/>
    </location>
</feature>
<gene>
    <name evidence="2" type="ORF">LHJ74_22270</name>
</gene>
<protein>
    <submittedName>
        <fullName evidence="2">Uncharacterized protein</fullName>
    </submittedName>
</protein>
<dbReference type="EMBL" id="JAJAGO010000010">
    <property type="protein sequence ID" value="MCT2592601.1"/>
    <property type="molecule type" value="Genomic_DNA"/>
</dbReference>
<evidence type="ECO:0000313" key="2">
    <source>
        <dbReference type="EMBL" id="MCT2592601.1"/>
    </source>
</evidence>
<proteinExistence type="predicted"/>
<evidence type="ECO:0000256" key="1">
    <source>
        <dbReference type="SAM" id="MobiDB-lite"/>
    </source>
</evidence>
<organism evidence="2 3">
    <name type="scientific">Streptomyces gossypii</name>
    <dbReference type="NCBI Taxonomy" id="2883101"/>
    <lineage>
        <taxon>Bacteria</taxon>
        <taxon>Bacillati</taxon>
        <taxon>Actinomycetota</taxon>
        <taxon>Actinomycetes</taxon>
        <taxon>Kitasatosporales</taxon>
        <taxon>Streptomycetaceae</taxon>
        <taxon>Streptomyces</taxon>
    </lineage>
</organism>
<comment type="caution">
    <text evidence="2">The sequence shown here is derived from an EMBL/GenBank/DDBJ whole genome shotgun (WGS) entry which is preliminary data.</text>
</comment>
<reference evidence="2 3" key="1">
    <citation type="submission" date="2021-10" db="EMBL/GenBank/DDBJ databases">
        <title>Streptomyces gossypii sp. nov., isolated from soil collected from cotton field.</title>
        <authorList>
            <person name="Ge X."/>
            <person name="Chen X."/>
            <person name="Liu W."/>
        </authorList>
    </citation>
    <scope>NUCLEOTIDE SEQUENCE [LARGE SCALE GENOMIC DNA]</scope>
    <source>
        <strain evidence="2 3">N2-109</strain>
    </source>
</reference>
<feature type="region of interest" description="Disordered" evidence="1">
    <location>
        <begin position="37"/>
        <end position="73"/>
    </location>
</feature>
<feature type="compositionally biased region" description="Basic residues" evidence="1">
    <location>
        <begin position="62"/>
        <end position="73"/>
    </location>
</feature>